<proteinExistence type="predicted"/>
<evidence type="ECO:0000313" key="1">
    <source>
        <dbReference type="EMBL" id="HIU92582.1"/>
    </source>
</evidence>
<sequence length="273" mass="30140">MSFNFNVQGITTADNTQTGGSTVIDAISPQNIKGLCYWIDGEINTRKGQDRSYKGMQNLVGGDYLPKIPSGMQEAMNGTPVFGDKWCTLGGTGFMPNYASSEQTIELCIEFSAKPYTFSNIIYVLHVPGDMEIWFGDNEDTIVRRLTFHLFESGVVSLEANKDFAAEYNQRLYAAVRFKSGSTPEAEWFINGISTGEPATGKDTKLSSSGYNCGICGLGNTSTSSVVPTESSKTPNGAFYGSTTKLYTLRRWTRCLSDEEILQNYKLDYSRFN</sequence>
<reference evidence="1" key="1">
    <citation type="submission" date="2020-10" db="EMBL/GenBank/DDBJ databases">
        <authorList>
            <person name="Gilroy R."/>
        </authorList>
    </citation>
    <scope>NUCLEOTIDE SEQUENCE</scope>
    <source>
        <strain evidence="1">CHK154-7741</strain>
    </source>
</reference>
<accession>A0A9D1MZZ8</accession>
<protein>
    <submittedName>
        <fullName evidence="1">Uncharacterized protein</fullName>
    </submittedName>
</protein>
<dbReference type="AlphaFoldDB" id="A0A9D1MZZ8"/>
<dbReference type="Proteomes" id="UP000886748">
    <property type="component" value="Unassembled WGS sequence"/>
</dbReference>
<gene>
    <name evidence="1" type="ORF">IAD26_05545</name>
</gene>
<evidence type="ECO:0000313" key="2">
    <source>
        <dbReference type="Proteomes" id="UP000886748"/>
    </source>
</evidence>
<name>A0A9D1MZZ8_9CLOT</name>
<comment type="caution">
    <text evidence="1">The sequence shown here is derived from an EMBL/GenBank/DDBJ whole genome shotgun (WGS) entry which is preliminary data.</text>
</comment>
<organism evidence="1 2">
    <name type="scientific">Candidatus Limenecus avicola</name>
    <dbReference type="NCBI Taxonomy" id="2840847"/>
    <lineage>
        <taxon>Bacteria</taxon>
        <taxon>Bacillati</taxon>
        <taxon>Bacillota</taxon>
        <taxon>Clostridia</taxon>
        <taxon>Eubacteriales</taxon>
        <taxon>Clostridiaceae</taxon>
        <taxon>Clostridiaceae incertae sedis</taxon>
        <taxon>Candidatus Limenecus</taxon>
    </lineage>
</organism>
<dbReference type="Gene3D" id="2.60.120.200">
    <property type="match status" value="1"/>
</dbReference>
<reference evidence="1" key="2">
    <citation type="journal article" date="2021" name="PeerJ">
        <title>Extensive microbial diversity within the chicken gut microbiome revealed by metagenomics and culture.</title>
        <authorList>
            <person name="Gilroy R."/>
            <person name="Ravi A."/>
            <person name="Getino M."/>
            <person name="Pursley I."/>
            <person name="Horton D.L."/>
            <person name="Alikhan N.F."/>
            <person name="Baker D."/>
            <person name="Gharbi K."/>
            <person name="Hall N."/>
            <person name="Watson M."/>
            <person name="Adriaenssens E.M."/>
            <person name="Foster-Nyarko E."/>
            <person name="Jarju S."/>
            <person name="Secka A."/>
            <person name="Antonio M."/>
            <person name="Oren A."/>
            <person name="Chaudhuri R.R."/>
            <person name="La Ragione R."/>
            <person name="Hildebrand F."/>
            <person name="Pallen M.J."/>
        </authorList>
    </citation>
    <scope>NUCLEOTIDE SEQUENCE</scope>
    <source>
        <strain evidence="1">CHK154-7741</strain>
    </source>
</reference>
<dbReference type="EMBL" id="DVOD01000042">
    <property type="protein sequence ID" value="HIU92582.1"/>
    <property type="molecule type" value="Genomic_DNA"/>
</dbReference>